<protein>
    <submittedName>
        <fullName evidence="1">Uncharacterized protein</fullName>
    </submittedName>
</protein>
<dbReference type="Proteomes" id="UP001177021">
    <property type="component" value="Unassembled WGS sequence"/>
</dbReference>
<sequence length="867" mass="98940">MPDSLMAGLHNSNPNPDRSTMPSPAASVVGNRTRDIALQNLTNVTMMSFRQQMDESNHEMVNTLTSQLGTILNPLINNTNNNYQLLAHQMGRIADFFGTPTMPNQNLQPIRNQTQVQNPGFHVNNEVPNNQVPQVVQEEPPAPVVHHVPEPEVILVNRNQNADEVIRNVQRNNFAQQDNLANLVETILTQNGFNVGLHRPNFISPLSEYVLQTELPRGWKTPKFTKFAGDTTESTVEHVARFFAEAGNLADNENLRLKYFPNSLTKNAFTWFTTLPPRSIQHWTQLERAFHEQFYMGQSKISLKELASVRRKTPESIDDYLNRFRLLKARCFTQVPEHELVEMAAGGLDYSIRKKLDTQHLRDMAQLADRVRQVERLKAEKPRSSKFQKREKIAYVETLDDDDEEYVINYGDIEDNEINVAELKPGPPYVCKLLKPSNGKNPVEPKNDKFVAKTYSFDITKCDEIFDLLVTDGQIVVPKGLKVPPLEQQKKRGFCKFHNFLGHKTSQCVLFRDLVQKALKDGRLKFGEKSGHKMKIDEDPLQISDASYVEPVECLMIDAMDLSGGAQLVSIPENEYYEKMKVVYPGAEEELIDFLQRCKLNKSEVMLCPRHQRQQRLSLQETQKTEDNKGKQVVEVARRPLKERLTQPEDDQKVENEFEGENMEDEDLLDSDPEFDVLVNVVSILPAEYDVWSEVTEGEDEFDESELALHKPMCETGFSLGAIQVDVAVGSTVRPTLFLVVASKANYNLLLGREWIHGVGAVPSTLHQRVSIWRDDGVVENIEADQSYFRAETHHITKHSFDKKLANISPCTEQGYAYAPADNVYHSVKLDPTHGFIWEREEIDEGPHVDEGKVRPTGWDLEEYYDD</sequence>
<evidence type="ECO:0000313" key="2">
    <source>
        <dbReference type="Proteomes" id="UP001177021"/>
    </source>
</evidence>
<comment type="caution">
    <text evidence="1">The sequence shown here is derived from an EMBL/GenBank/DDBJ whole genome shotgun (WGS) entry which is preliminary data.</text>
</comment>
<reference evidence="1" key="1">
    <citation type="submission" date="2023-10" db="EMBL/GenBank/DDBJ databases">
        <authorList>
            <person name="Rodriguez Cubillos JULIANA M."/>
            <person name="De Vega J."/>
        </authorList>
    </citation>
    <scope>NUCLEOTIDE SEQUENCE</scope>
</reference>
<name>A0ACB0K6U9_TRIPR</name>
<dbReference type="EMBL" id="CASHSV030000141">
    <property type="protein sequence ID" value="CAJ2651490.1"/>
    <property type="molecule type" value="Genomic_DNA"/>
</dbReference>
<evidence type="ECO:0000313" key="1">
    <source>
        <dbReference type="EMBL" id="CAJ2651490.1"/>
    </source>
</evidence>
<keyword evidence="2" id="KW-1185">Reference proteome</keyword>
<proteinExistence type="predicted"/>
<accession>A0ACB0K6U9</accession>
<gene>
    <name evidence="1" type="ORF">MILVUS5_LOCUS19120</name>
</gene>
<organism evidence="1 2">
    <name type="scientific">Trifolium pratense</name>
    <name type="common">Red clover</name>
    <dbReference type="NCBI Taxonomy" id="57577"/>
    <lineage>
        <taxon>Eukaryota</taxon>
        <taxon>Viridiplantae</taxon>
        <taxon>Streptophyta</taxon>
        <taxon>Embryophyta</taxon>
        <taxon>Tracheophyta</taxon>
        <taxon>Spermatophyta</taxon>
        <taxon>Magnoliopsida</taxon>
        <taxon>eudicotyledons</taxon>
        <taxon>Gunneridae</taxon>
        <taxon>Pentapetalae</taxon>
        <taxon>rosids</taxon>
        <taxon>fabids</taxon>
        <taxon>Fabales</taxon>
        <taxon>Fabaceae</taxon>
        <taxon>Papilionoideae</taxon>
        <taxon>50 kb inversion clade</taxon>
        <taxon>NPAAA clade</taxon>
        <taxon>Hologalegina</taxon>
        <taxon>IRL clade</taxon>
        <taxon>Trifolieae</taxon>
        <taxon>Trifolium</taxon>
    </lineage>
</organism>